<proteinExistence type="predicted"/>
<feature type="domain" description="STAS" evidence="1">
    <location>
        <begin position="1"/>
        <end position="49"/>
    </location>
</feature>
<dbReference type="Proteomes" id="UP000664480">
    <property type="component" value="Unassembled WGS sequence"/>
</dbReference>
<keyword evidence="3" id="KW-1185">Reference proteome</keyword>
<comment type="caution">
    <text evidence="2">The sequence shown here is derived from an EMBL/GenBank/DDBJ whole genome shotgun (WGS) entry which is preliminary data.</text>
</comment>
<reference evidence="2 3" key="1">
    <citation type="submission" date="2021-03" db="EMBL/GenBank/DDBJ databases">
        <title>novel species isolated from a fishpond in China.</title>
        <authorList>
            <person name="Lu H."/>
            <person name="Cai Z."/>
        </authorList>
    </citation>
    <scope>NUCLEOTIDE SEQUENCE [LARGE SCALE GENOMIC DNA]</scope>
    <source>
        <strain evidence="2 3">YJ13C</strain>
    </source>
</reference>
<dbReference type="PROSITE" id="PS50801">
    <property type="entry name" value="STAS"/>
    <property type="match status" value="1"/>
</dbReference>
<evidence type="ECO:0000259" key="1">
    <source>
        <dbReference type="PROSITE" id="PS50801"/>
    </source>
</evidence>
<dbReference type="RefSeq" id="WP_206588450.1">
    <property type="nucleotide sequence ID" value="NZ_JAFKCU010000007.1"/>
</dbReference>
<dbReference type="InterPro" id="IPR036890">
    <property type="entry name" value="HATPase_C_sf"/>
</dbReference>
<dbReference type="Gene3D" id="3.30.565.10">
    <property type="entry name" value="Histidine kinase-like ATPase, C-terminal domain"/>
    <property type="match status" value="1"/>
</dbReference>
<evidence type="ECO:0000313" key="2">
    <source>
        <dbReference type="EMBL" id="MBN7817783.1"/>
    </source>
</evidence>
<accession>A0ABS3CKZ8</accession>
<protein>
    <recommendedName>
        <fullName evidence="1">STAS domain-containing protein</fullName>
    </recommendedName>
</protein>
<gene>
    <name evidence="2" type="ORF">J0A69_20235</name>
</gene>
<organism evidence="2 3">
    <name type="scientific">Algoriphagus pacificus</name>
    <dbReference type="NCBI Taxonomy" id="2811234"/>
    <lineage>
        <taxon>Bacteria</taxon>
        <taxon>Pseudomonadati</taxon>
        <taxon>Bacteroidota</taxon>
        <taxon>Cytophagia</taxon>
        <taxon>Cytophagales</taxon>
        <taxon>Cyclobacteriaceae</taxon>
        <taxon>Algoriphagus</taxon>
    </lineage>
</organism>
<dbReference type="InterPro" id="IPR002645">
    <property type="entry name" value="STAS_dom"/>
</dbReference>
<name>A0ABS3CKZ8_9BACT</name>
<dbReference type="EMBL" id="JAFKCU010000007">
    <property type="protein sequence ID" value="MBN7817783.1"/>
    <property type="molecule type" value="Genomic_DNA"/>
</dbReference>
<evidence type="ECO:0000313" key="3">
    <source>
        <dbReference type="Proteomes" id="UP000664480"/>
    </source>
</evidence>
<sequence length="283" mass="32202">MSVIISVPSRLTYFNIQKVIFNIESLTDHEIVFDLSKLNYVDPEGLNYIALMPFYLQKILLKKIKIRLPEIEESISYLHFTGLLDTYFRNFEVQYYNCVEDVMFLKKTFNRSGWQKAKIGIITPNTFQSFLANELANVERLISSSNISSTFCFCFYELVRNIFDHSGETIGGFSFHYKTNGQKSLSLSIADIGRGIRNTMSEVLDFNDSIDDHMFIQEAIKPGVSGTGIIGRGLGLAKIVEIIDQVQITSGKGQIKTFEGRVKQSEVLNYSLKGTSIFLKIQF</sequence>
<dbReference type="SUPFAM" id="SSF55874">
    <property type="entry name" value="ATPase domain of HSP90 chaperone/DNA topoisomerase II/histidine kinase"/>
    <property type="match status" value="1"/>
</dbReference>